<evidence type="ECO:0000256" key="6">
    <source>
        <dbReference type="ARBA" id="ARBA00022989"/>
    </source>
</evidence>
<organism evidence="11 12">
    <name type="scientific">Blautia obeum</name>
    <dbReference type="NCBI Taxonomy" id="40520"/>
    <lineage>
        <taxon>Bacteria</taxon>
        <taxon>Bacillati</taxon>
        <taxon>Bacillota</taxon>
        <taxon>Clostridia</taxon>
        <taxon>Lachnospirales</taxon>
        <taxon>Lachnospiraceae</taxon>
        <taxon>Blautia</taxon>
    </lineage>
</organism>
<keyword evidence="5 11" id="KW-0067">ATP-binding</keyword>
<feature type="domain" description="ABC transmembrane type-1" evidence="10">
    <location>
        <begin position="23"/>
        <end position="302"/>
    </location>
</feature>
<keyword evidence="3 8" id="KW-0812">Transmembrane</keyword>
<evidence type="ECO:0000313" key="11">
    <source>
        <dbReference type="EMBL" id="CUO31421.1"/>
    </source>
</evidence>
<dbReference type="InterPro" id="IPR017871">
    <property type="entry name" value="ABC_transporter-like_CS"/>
</dbReference>
<keyword evidence="6 8" id="KW-1133">Transmembrane helix</keyword>
<gene>
    <name evidence="11" type="ORF">ERS852476_02494</name>
</gene>
<feature type="transmembrane region" description="Helical" evidence="8">
    <location>
        <begin position="159"/>
        <end position="177"/>
    </location>
</feature>
<dbReference type="PROSITE" id="PS00211">
    <property type="entry name" value="ABC_TRANSPORTER_1"/>
    <property type="match status" value="1"/>
</dbReference>
<dbReference type="EMBL" id="CYZP01000022">
    <property type="protein sequence ID" value="CUO31421.1"/>
    <property type="molecule type" value="Genomic_DNA"/>
</dbReference>
<dbReference type="Pfam" id="PF00005">
    <property type="entry name" value="ABC_tran"/>
    <property type="match status" value="1"/>
</dbReference>
<evidence type="ECO:0000256" key="7">
    <source>
        <dbReference type="ARBA" id="ARBA00023136"/>
    </source>
</evidence>
<dbReference type="InterPro" id="IPR003593">
    <property type="entry name" value="AAA+_ATPase"/>
</dbReference>
<dbReference type="FunFam" id="3.40.50.300:FF:000287">
    <property type="entry name" value="Multidrug ABC transporter ATP-binding protein"/>
    <property type="match status" value="1"/>
</dbReference>
<protein>
    <submittedName>
        <fullName evidence="11">Putative multidrug export ATP-binding/permease protein SAV1866</fullName>
        <ecNumber evidence="11">3.6.3.-</ecNumber>
    </submittedName>
</protein>
<dbReference type="PANTHER" id="PTHR24221">
    <property type="entry name" value="ATP-BINDING CASSETTE SUB-FAMILY B"/>
    <property type="match status" value="1"/>
</dbReference>
<evidence type="ECO:0000256" key="3">
    <source>
        <dbReference type="ARBA" id="ARBA00022692"/>
    </source>
</evidence>
<dbReference type="GO" id="GO:0140359">
    <property type="term" value="F:ABC-type transporter activity"/>
    <property type="evidence" value="ECO:0007669"/>
    <property type="project" value="InterPro"/>
</dbReference>
<evidence type="ECO:0000256" key="8">
    <source>
        <dbReference type="SAM" id="Phobius"/>
    </source>
</evidence>
<dbReference type="GO" id="GO:0016887">
    <property type="term" value="F:ATP hydrolysis activity"/>
    <property type="evidence" value="ECO:0007669"/>
    <property type="project" value="InterPro"/>
</dbReference>
<keyword evidence="4" id="KW-0547">Nucleotide-binding</keyword>
<proteinExistence type="predicted"/>
<dbReference type="EC" id="3.6.3.-" evidence="11"/>
<keyword evidence="11" id="KW-0378">Hydrolase</keyword>
<dbReference type="GO" id="GO:0005524">
    <property type="term" value="F:ATP binding"/>
    <property type="evidence" value="ECO:0007669"/>
    <property type="project" value="UniProtKB-KW"/>
</dbReference>
<dbReference type="GO" id="GO:0005886">
    <property type="term" value="C:plasma membrane"/>
    <property type="evidence" value="ECO:0007669"/>
    <property type="project" value="UniProtKB-SubCell"/>
</dbReference>
<dbReference type="RefSeq" id="WP_055058364.1">
    <property type="nucleotide sequence ID" value="NZ_CYZP01000022.1"/>
</dbReference>
<dbReference type="InterPro" id="IPR036640">
    <property type="entry name" value="ABC1_TM_sf"/>
</dbReference>
<evidence type="ECO:0000256" key="2">
    <source>
        <dbReference type="ARBA" id="ARBA00022448"/>
    </source>
</evidence>
<keyword evidence="2" id="KW-0813">Transport</keyword>
<sequence>MIDTLSKIYQFSGKMKGTMKKTILFSVLHSLFDMMSFGALVLVFSGLIDGFTTSMIWMIFGITLTSMMLKICCSYISDFGKVQIGYFMCAEKRIHIGDRMKYMPMGYFSDHNLGNLTSVVTTTMGDIENNASMVLTNILGGYIHATIITIVMLCIDWRIGLTILCGILLFTWCIGRLQKKSETVSPQRQQAQEALVSNVLEYVQGMLIVKSFNLGQNSNSKMRQAILDSKDKNLKLERTFVPYNMLQQIILYGISILVIAEGLYFYLNGTMALSICLLMTVASFMLFGQLQSAGNTSALLRLLDVSIDKVNEIDKTPVMDEHGKPVKPENYNIVFDDVSFSYGEHQVLDHVSLTIPERTVTAIVGPSGAGKSTLCNLIARFWDVDGGKITIGGVDVRDYTLDSLLTNISEVFQKVYLFADTIENNIKFGNPAASHEEVVKAAQKACCHEFIMSLPDGYGTVIGEGGATLSGGEKQRISIARAILKDAPIIILDEATSSVDPENENLLMGAIAELTKNKTVIMIAHRLKTVRNADQIFVLSGGHIVQTGKHEDLIRQPGIYADFIGIRKKAIGWKLK</sequence>
<accession>A0A174E0V8</accession>
<dbReference type="InterPro" id="IPR011527">
    <property type="entry name" value="ABC1_TM_dom"/>
</dbReference>
<feature type="transmembrane region" description="Helical" evidence="8">
    <location>
        <begin position="134"/>
        <end position="153"/>
    </location>
</feature>
<dbReference type="SUPFAM" id="SSF52540">
    <property type="entry name" value="P-loop containing nucleoside triphosphate hydrolases"/>
    <property type="match status" value="1"/>
</dbReference>
<dbReference type="Proteomes" id="UP000095645">
    <property type="component" value="Unassembled WGS sequence"/>
</dbReference>
<reference evidence="11 12" key="1">
    <citation type="submission" date="2015-09" db="EMBL/GenBank/DDBJ databases">
        <authorList>
            <consortium name="Pathogen Informatics"/>
        </authorList>
    </citation>
    <scope>NUCLEOTIDE SEQUENCE [LARGE SCALE GENOMIC DNA]</scope>
    <source>
        <strain evidence="11 12">2789STDY5834861</strain>
    </source>
</reference>
<evidence type="ECO:0000256" key="5">
    <source>
        <dbReference type="ARBA" id="ARBA00022840"/>
    </source>
</evidence>
<dbReference type="InterPro" id="IPR027417">
    <property type="entry name" value="P-loop_NTPase"/>
</dbReference>
<dbReference type="AlphaFoldDB" id="A0A174E0V8"/>
<dbReference type="Gene3D" id="3.40.50.300">
    <property type="entry name" value="P-loop containing nucleotide triphosphate hydrolases"/>
    <property type="match status" value="1"/>
</dbReference>
<dbReference type="Gene3D" id="1.20.1560.10">
    <property type="entry name" value="ABC transporter type 1, transmembrane domain"/>
    <property type="match status" value="1"/>
</dbReference>
<evidence type="ECO:0000256" key="4">
    <source>
        <dbReference type="ARBA" id="ARBA00022741"/>
    </source>
</evidence>
<dbReference type="GO" id="GO:0034040">
    <property type="term" value="F:ATPase-coupled lipid transmembrane transporter activity"/>
    <property type="evidence" value="ECO:0007669"/>
    <property type="project" value="TreeGrafter"/>
</dbReference>
<keyword evidence="7 8" id="KW-0472">Membrane</keyword>
<dbReference type="PANTHER" id="PTHR24221:SF397">
    <property type="entry name" value="ABC TRANSPORTER, ATP-BINDING TRANSMEMBRANE PROTEIN"/>
    <property type="match status" value="1"/>
</dbReference>
<dbReference type="InterPro" id="IPR039421">
    <property type="entry name" value="Type_1_exporter"/>
</dbReference>
<evidence type="ECO:0000259" key="9">
    <source>
        <dbReference type="PROSITE" id="PS50893"/>
    </source>
</evidence>
<dbReference type="SMART" id="SM00382">
    <property type="entry name" value="AAA"/>
    <property type="match status" value="1"/>
</dbReference>
<dbReference type="Pfam" id="PF00664">
    <property type="entry name" value="ABC_membrane"/>
    <property type="match status" value="1"/>
</dbReference>
<dbReference type="PROSITE" id="PS50893">
    <property type="entry name" value="ABC_TRANSPORTER_2"/>
    <property type="match status" value="1"/>
</dbReference>
<evidence type="ECO:0000259" key="10">
    <source>
        <dbReference type="PROSITE" id="PS50929"/>
    </source>
</evidence>
<dbReference type="CDD" id="cd07346">
    <property type="entry name" value="ABC_6TM_exporters"/>
    <property type="match status" value="1"/>
</dbReference>
<feature type="transmembrane region" description="Helical" evidence="8">
    <location>
        <begin position="54"/>
        <end position="76"/>
    </location>
</feature>
<dbReference type="PROSITE" id="PS50929">
    <property type="entry name" value="ABC_TM1F"/>
    <property type="match status" value="1"/>
</dbReference>
<dbReference type="InterPro" id="IPR003439">
    <property type="entry name" value="ABC_transporter-like_ATP-bd"/>
</dbReference>
<evidence type="ECO:0000256" key="1">
    <source>
        <dbReference type="ARBA" id="ARBA00004651"/>
    </source>
</evidence>
<feature type="transmembrane region" description="Helical" evidence="8">
    <location>
        <begin position="23"/>
        <end position="48"/>
    </location>
</feature>
<evidence type="ECO:0000313" key="12">
    <source>
        <dbReference type="Proteomes" id="UP000095645"/>
    </source>
</evidence>
<name>A0A174E0V8_9FIRM</name>
<comment type="subcellular location">
    <subcellularLocation>
        <location evidence="1">Cell membrane</location>
        <topology evidence="1">Multi-pass membrane protein</topology>
    </subcellularLocation>
</comment>
<feature type="domain" description="ABC transporter" evidence="9">
    <location>
        <begin position="333"/>
        <end position="566"/>
    </location>
</feature>
<dbReference type="SUPFAM" id="SSF90123">
    <property type="entry name" value="ABC transporter transmembrane region"/>
    <property type="match status" value="1"/>
</dbReference>